<geneLocation type="mitochondrion" evidence="1"/>
<gene>
    <name evidence="1" type="ORF">ABT39_MTgene875</name>
</gene>
<keyword evidence="1" id="KW-0496">Mitochondrion</keyword>
<sequence length="81" mass="9472">MGGKSHYPSFYPSLSHPITLKDYKAEGVYIYMMDSFRSDHDLLLIHKVQLPSLLLHRSLEHLVCNYDPHYSFLPSMTMVEE</sequence>
<reference evidence="1" key="1">
    <citation type="journal article" date="2015" name="Genome Biol. Evol.">
        <title>Organellar Genomes of White Spruce (Picea glauca): Assembly and Annotation.</title>
        <authorList>
            <person name="Jackman S.D."/>
            <person name="Warren R.L."/>
            <person name="Gibb E.A."/>
            <person name="Vandervalk B.P."/>
            <person name="Mohamadi H."/>
            <person name="Chu J."/>
            <person name="Raymond A."/>
            <person name="Pleasance S."/>
            <person name="Coope R."/>
            <person name="Wildung M.R."/>
            <person name="Ritland C.E."/>
            <person name="Bousquet J."/>
            <person name="Jones S.J."/>
            <person name="Bohlmann J."/>
            <person name="Birol I."/>
        </authorList>
    </citation>
    <scope>NUCLEOTIDE SEQUENCE [LARGE SCALE GENOMIC DNA]</scope>
    <source>
        <tissue evidence="1">Flushing bud</tissue>
    </source>
</reference>
<proteinExistence type="predicted"/>
<dbReference type="EMBL" id="LKAM01000001">
    <property type="protein sequence ID" value="KUM51029.1"/>
    <property type="molecule type" value="Genomic_DNA"/>
</dbReference>
<accession>A0A101M4Y8</accession>
<evidence type="ECO:0000313" key="1">
    <source>
        <dbReference type="EMBL" id="KUM51029.1"/>
    </source>
</evidence>
<name>A0A101M4Y8_PICGL</name>
<comment type="caution">
    <text evidence="1">The sequence shown here is derived from an EMBL/GenBank/DDBJ whole genome shotgun (WGS) entry which is preliminary data.</text>
</comment>
<organism evidence="1">
    <name type="scientific">Picea glauca</name>
    <name type="common">White spruce</name>
    <name type="synonym">Pinus glauca</name>
    <dbReference type="NCBI Taxonomy" id="3330"/>
    <lineage>
        <taxon>Eukaryota</taxon>
        <taxon>Viridiplantae</taxon>
        <taxon>Streptophyta</taxon>
        <taxon>Embryophyta</taxon>
        <taxon>Tracheophyta</taxon>
        <taxon>Spermatophyta</taxon>
        <taxon>Pinopsida</taxon>
        <taxon>Pinidae</taxon>
        <taxon>Conifers I</taxon>
        <taxon>Pinales</taxon>
        <taxon>Pinaceae</taxon>
        <taxon>Picea</taxon>
    </lineage>
</organism>
<dbReference type="AlphaFoldDB" id="A0A101M4Y8"/>
<protein>
    <submittedName>
        <fullName evidence="1">Uncharacterized protein</fullName>
    </submittedName>
</protein>